<sequence length="76" mass="8722">MVSFEMEGCYAYVVKGDLVVIIDIEEEAAILTRLNEKGKVDECRFLHFETRLTLKLLHEIHTARNELDLVMAVLEG</sequence>
<evidence type="ECO:0000313" key="2">
    <source>
        <dbReference type="Proteomes" id="UP000608420"/>
    </source>
</evidence>
<gene>
    <name evidence="1" type="ORF">GCM10010913_32930</name>
</gene>
<organism evidence="1 2">
    <name type="scientific">Paenibacillus aceti</name>
    <dbReference type="NCBI Taxonomy" id="1820010"/>
    <lineage>
        <taxon>Bacteria</taxon>
        <taxon>Bacillati</taxon>
        <taxon>Bacillota</taxon>
        <taxon>Bacilli</taxon>
        <taxon>Bacillales</taxon>
        <taxon>Paenibacillaceae</taxon>
        <taxon>Paenibacillus</taxon>
    </lineage>
</organism>
<comment type="caution">
    <text evidence="1">The sequence shown here is derived from an EMBL/GenBank/DDBJ whole genome shotgun (WGS) entry which is preliminary data.</text>
</comment>
<evidence type="ECO:0000313" key="1">
    <source>
        <dbReference type="EMBL" id="GGG08576.1"/>
    </source>
</evidence>
<dbReference type="RefSeq" id="WP_120464076.1">
    <property type="nucleotide sequence ID" value="NZ_BMIW01000026.1"/>
</dbReference>
<protein>
    <submittedName>
        <fullName evidence="1">Uncharacterized protein</fullName>
    </submittedName>
</protein>
<reference evidence="2" key="1">
    <citation type="journal article" date="2019" name="Int. J. Syst. Evol. Microbiol.">
        <title>The Global Catalogue of Microorganisms (GCM) 10K type strain sequencing project: providing services to taxonomists for standard genome sequencing and annotation.</title>
        <authorList>
            <consortium name="The Broad Institute Genomics Platform"/>
            <consortium name="The Broad Institute Genome Sequencing Center for Infectious Disease"/>
            <person name="Wu L."/>
            <person name="Ma J."/>
        </authorList>
    </citation>
    <scope>NUCLEOTIDE SEQUENCE [LARGE SCALE GENOMIC DNA]</scope>
    <source>
        <strain evidence="2">CGMCC 1.15420</strain>
    </source>
</reference>
<keyword evidence="2" id="KW-1185">Reference proteome</keyword>
<dbReference type="EMBL" id="BMIW01000026">
    <property type="protein sequence ID" value="GGG08576.1"/>
    <property type="molecule type" value="Genomic_DNA"/>
</dbReference>
<name>A0ABQ1W2R4_9BACL</name>
<dbReference type="Proteomes" id="UP000608420">
    <property type="component" value="Unassembled WGS sequence"/>
</dbReference>
<proteinExistence type="predicted"/>
<accession>A0ABQ1W2R4</accession>